<evidence type="ECO:0000313" key="1">
    <source>
        <dbReference type="EMBL" id="KAF2560611.1"/>
    </source>
</evidence>
<dbReference type="EMBL" id="QGKY02001250">
    <property type="protein sequence ID" value="KAF2560611.1"/>
    <property type="molecule type" value="Genomic_DNA"/>
</dbReference>
<proteinExistence type="predicted"/>
<name>A0A8S9HN58_BRACR</name>
<comment type="caution">
    <text evidence="1">The sequence shown here is derived from an EMBL/GenBank/DDBJ whole genome shotgun (WGS) entry which is preliminary data.</text>
</comment>
<accession>A0A8S9HN58</accession>
<organism evidence="1">
    <name type="scientific">Brassica cretica</name>
    <name type="common">Mustard</name>
    <dbReference type="NCBI Taxonomy" id="69181"/>
    <lineage>
        <taxon>Eukaryota</taxon>
        <taxon>Viridiplantae</taxon>
        <taxon>Streptophyta</taxon>
        <taxon>Embryophyta</taxon>
        <taxon>Tracheophyta</taxon>
        <taxon>Spermatophyta</taxon>
        <taxon>Magnoliopsida</taxon>
        <taxon>eudicotyledons</taxon>
        <taxon>Gunneridae</taxon>
        <taxon>Pentapetalae</taxon>
        <taxon>rosids</taxon>
        <taxon>malvids</taxon>
        <taxon>Brassicales</taxon>
        <taxon>Brassicaceae</taxon>
        <taxon>Brassiceae</taxon>
        <taxon>Brassica</taxon>
    </lineage>
</organism>
<reference evidence="1" key="1">
    <citation type="submission" date="2019-12" db="EMBL/GenBank/DDBJ databases">
        <title>Genome sequencing and annotation of Brassica cretica.</title>
        <authorList>
            <person name="Studholme D.J."/>
            <person name="Sarris P.F."/>
        </authorList>
    </citation>
    <scope>NUCLEOTIDE SEQUENCE</scope>
    <source>
        <strain evidence="1">PFS-102/07</strain>
        <tissue evidence="1">Leaf</tissue>
    </source>
</reference>
<protein>
    <submittedName>
        <fullName evidence="1">Uncharacterized protein</fullName>
    </submittedName>
</protein>
<gene>
    <name evidence="1" type="ORF">F2Q70_00015918</name>
</gene>
<dbReference type="AlphaFoldDB" id="A0A8S9HN58"/>
<sequence length="154" mass="17127">MEWQFRSGLCTSDGTFGCRAMVHDVSTGGYGGYSLRDRSQAKGKGLVLCFDPTGYWVLDTGSSSGAHRTGLWTFLKNRRKGWILSYEMIRAMEGRGTDVIGLTGVMDATRSGDVRDWFWDDAEHGWRTDSSGWLVGDQVVSLYSWSCGDGWLSD</sequence>